<keyword evidence="7 8" id="KW-1015">Disulfide bond</keyword>
<feature type="compositionally biased region" description="Low complexity" evidence="9">
    <location>
        <begin position="74"/>
        <end position="85"/>
    </location>
</feature>
<evidence type="ECO:0000259" key="10">
    <source>
        <dbReference type="Pfam" id="PF02953"/>
    </source>
</evidence>
<keyword evidence="3" id="KW-0862">Zinc</keyword>
<dbReference type="AlphaFoldDB" id="A0A811K4B8"/>
<evidence type="ECO:0000256" key="5">
    <source>
        <dbReference type="ARBA" id="ARBA00023010"/>
    </source>
</evidence>
<dbReference type="EMBL" id="CAJFDH010000002">
    <property type="protein sequence ID" value="CAD5210806.1"/>
    <property type="molecule type" value="Genomic_DNA"/>
</dbReference>
<evidence type="ECO:0000256" key="7">
    <source>
        <dbReference type="ARBA" id="ARBA00023157"/>
    </source>
</evidence>
<feature type="region of interest" description="Disordered" evidence="9">
    <location>
        <begin position="74"/>
        <end position="122"/>
    </location>
</feature>
<evidence type="ECO:0000256" key="3">
    <source>
        <dbReference type="ARBA" id="ARBA00022833"/>
    </source>
</evidence>
<keyword evidence="1 8" id="KW-0813">Transport</keyword>
<keyword evidence="8" id="KW-0143">Chaperone</keyword>
<dbReference type="InterPro" id="IPR035427">
    <property type="entry name" value="Tim10-like_dom_sf"/>
</dbReference>
<dbReference type="Pfam" id="PF02953">
    <property type="entry name" value="zf-Tim10_DDP"/>
    <property type="match status" value="1"/>
</dbReference>
<dbReference type="GO" id="GO:0046872">
    <property type="term" value="F:metal ion binding"/>
    <property type="evidence" value="ECO:0007669"/>
    <property type="project" value="UniProtKB-KW"/>
</dbReference>
<reference evidence="11" key="1">
    <citation type="submission" date="2020-09" db="EMBL/GenBank/DDBJ databases">
        <authorList>
            <person name="Kikuchi T."/>
        </authorList>
    </citation>
    <scope>NUCLEOTIDE SEQUENCE</scope>
    <source>
        <strain evidence="11">SH1</strain>
    </source>
</reference>
<keyword evidence="8" id="KW-0472">Membrane</keyword>
<feature type="compositionally biased region" description="Low complexity" evidence="9">
    <location>
        <begin position="93"/>
        <end position="110"/>
    </location>
</feature>
<proteinExistence type="inferred from homology"/>
<comment type="similarity">
    <text evidence="8">Belongs to the small Tim family.</text>
</comment>
<dbReference type="SUPFAM" id="SSF144122">
    <property type="entry name" value="Tim10-like"/>
    <property type="match status" value="1"/>
</dbReference>
<comment type="caution">
    <text evidence="11">The sequence shown here is derived from an EMBL/GenBank/DDBJ whole genome shotgun (WGS) entry which is preliminary data.</text>
</comment>
<comment type="function">
    <text evidence="8">Mitochondrial intermembrane chaperone that participates in the import and insertion of some multi-pass transmembrane proteins into the mitochondrial inner membrane. Also required for the transfer of beta-barrel precursors from the TOM complex to the sorting and assembly machinery (SAM complex) of the outer membrane. Acts as a chaperone-like protein that protects the hydrophobic precursors from aggregation and guide them through the mitochondrial intermembrane space.</text>
</comment>
<gene>
    <name evidence="11" type="ORF">BOKJ2_LOCUS3378</name>
</gene>
<evidence type="ECO:0000256" key="4">
    <source>
        <dbReference type="ARBA" id="ARBA00022927"/>
    </source>
</evidence>
<accession>A0A811K4B8</accession>
<comment type="subunit">
    <text evidence="8">Heterohexamer.</text>
</comment>
<dbReference type="Proteomes" id="UP000614601">
    <property type="component" value="Unassembled WGS sequence"/>
</dbReference>
<keyword evidence="8" id="KW-0999">Mitochondrion inner membrane</keyword>
<dbReference type="EMBL" id="CAJFCW020000002">
    <property type="protein sequence ID" value="CAG9092129.1"/>
    <property type="molecule type" value="Genomic_DNA"/>
</dbReference>
<keyword evidence="5 8" id="KW-0811">Translocation</keyword>
<dbReference type="InterPro" id="IPR050673">
    <property type="entry name" value="Mito_inner_translocase_sub"/>
</dbReference>
<dbReference type="OrthoDB" id="1551503at2759"/>
<evidence type="ECO:0000313" key="12">
    <source>
        <dbReference type="Proteomes" id="UP000614601"/>
    </source>
</evidence>
<organism evidence="11 12">
    <name type="scientific">Bursaphelenchus okinawaensis</name>
    <dbReference type="NCBI Taxonomy" id="465554"/>
    <lineage>
        <taxon>Eukaryota</taxon>
        <taxon>Metazoa</taxon>
        <taxon>Ecdysozoa</taxon>
        <taxon>Nematoda</taxon>
        <taxon>Chromadorea</taxon>
        <taxon>Rhabditida</taxon>
        <taxon>Tylenchina</taxon>
        <taxon>Tylenchomorpha</taxon>
        <taxon>Aphelenchoidea</taxon>
        <taxon>Aphelenchoididae</taxon>
        <taxon>Bursaphelenchus</taxon>
    </lineage>
</organism>
<comment type="domain">
    <text evidence="8">The twin CX3C motif contains 4 conserved Cys residues that form 2 disulfide bonds in the mitochondrial intermembrane space.</text>
</comment>
<evidence type="ECO:0000256" key="6">
    <source>
        <dbReference type="ARBA" id="ARBA00023128"/>
    </source>
</evidence>
<keyword evidence="6 8" id="KW-0496">Mitochondrion</keyword>
<keyword evidence="2" id="KW-0479">Metal-binding</keyword>
<evidence type="ECO:0000256" key="2">
    <source>
        <dbReference type="ARBA" id="ARBA00022723"/>
    </source>
</evidence>
<dbReference type="GO" id="GO:0005743">
    <property type="term" value="C:mitochondrial inner membrane"/>
    <property type="evidence" value="ECO:0007669"/>
    <property type="project" value="UniProtKB-SubCell"/>
</dbReference>
<dbReference type="Gene3D" id="1.10.287.810">
    <property type="entry name" value="Mitochondrial import inner membrane translocase subunit tim13 like domains"/>
    <property type="match status" value="1"/>
</dbReference>
<evidence type="ECO:0000256" key="9">
    <source>
        <dbReference type="SAM" id="MobiDB-lite"/>
    </source>
</evidence>
<dbReference type="Proteomes" id="UP000783686">
    <property type="component" value="Unassembled WGS sequence"/>
</dbReference>
<feature type="domain" description="Tim10-like" evidence="10">
    <location>
        <begin position="3"/>
        <end position="63"/>
    </location>
</feature>
<keyword evidence="4 8" id="KW-0653">Protein transport</keyword>
<evidence type="ECO:0000256" key="1">
    <source>
        <dbReference type="ARBA" id="ARBA00022448"/>
    </source>
</evidence>
<evidence type="ECO:0000256" key="8">
    <source>
        <dbReference type="RuleBase" id="RU367043"/>
    </source>
</evidence>
<comment type="subcellular location">
    <subcellularLocation>
        <location evidence="8">Mitochondrion inner membrane</location>
        <topology evidence="8">Peripheral membrane protein</topology>
        <orientation evidence="8">Intermembrane side</orientation>
    </subcellularLocation>
</comment>
<sequence>MSQIENLTQLKEFLSVYNTLTERCFGSCVRDFSTNQLLPIEAKCTQECIDKQMRVNRRLMVVFADLAPKMLFKQQEAMQQQQQQPVAPPTTPPAAADKVKPVPVAPAVEQSAKLTADVPAKT</sequence>
<dbReference type="GO" id="GO:0015031">
    <property type="term" value="P:protein transport"/>
    <property type="evidence" value="ECO:0007669"/>
    <property type="project" value="UniProtKB-KW"/>
</dbReference>
<evidence type="ECO:0000313" key="11">
    <source>
        <dbReference type="EMBL" id="CAD5210806.1"/>
    </source>
</evidence>
<protein>
    <recommendedName>
        <fullName evidence="8">Mitochondrial import inner membrane translocase subunit</fullName>
    </recommendedName>
</protein>
<name>A0A811K4B8_9BILA</name>
<dbReference type="InterPro" id="IPR004217">
    <property type="entry name" value="Tim10-like"/>
</dbReference>
<keyword evidence="12" id="KW-1185">Reference proteome</keyword>
<dbReference type="PANTHER" id="PTHR13172">
    <property type="entry name" value="MITOCHONDRIAL IMPORT INNER MEMBRANE TRANSLOCASE SUBUNIT TIM9B"/>
    <property type="match status" value="1"/>
</dbReference>